<feature type="transmembrane region" description="Helical" evidence="1">
    <location>
        <begin position="7"/>
        <end position="26"/>
    </location>
</feature>
<gene>
    <name evidence="2" type="ORF">JHC10_04345</name>
    <name evidence="3" type="ORF">JHC11_09995</name>
</gene>
<keyword evidence="1" id="KW-0812">Transmembrane</keyword>
<dbReference type="Proteomes" id="UP000655994">
    <property type="component" value="Unassembled WGS sequence"/>
</dbReference>
<dbReference type="AlphaFoldDB" id="A0A8I1G8Q7"/>
<evidence type="ECO:0000313" key="4">
    <source>
        <dbReference type="Proteomes" id="UP000621390"/>
    </source>
</evidence>
<protein>
    <submittedName>
        <fullName evidence="3">Uncharacterized protein</fullName>
    </submittedName>
</protein>
<dbReference type="EMBL" id="JAEMOS010000011">
    <property type="protein sequence ID" value="MBJ7266172.1"/>
    <property type="molecule type" value="Genomic_DNA"/>
</dbReference>
<comment type="caution">
    <text evidence="3">The sequence shown here is derived from an EMBL/GenBank/DDBJ whole genome shotgun (WGS) entry which is preliminary data.</text>
</comment>
<organism evidence="3 4">
    <name type="scientific">Idiomarina abyssalis</name>
    <dbReference type="NCBI Taxonomy" id="86102"/>
    <lineage>
        <taxon>Bacteria</taxon>
        <taxon>Pseudomonadati</taxon>
        <taxon>Pseudomonadota</taxon>
        <taxon>Gammaproteobacteria</taxon>
        <taxon>Alteromonadales</taxon>
        <taxon>Idiomarinaceae</taxon>
        <taxon>Idiomarina</taxon>
    </lineage>
</organism>
<sequence>MTFKEKSAWLMLFGTLVVGLYMAYAIAQTYMEQQQVPAVLPVFSKLTVTLILLSVIGQTALVIANRSQSKCNQS</sequence>
<proteinExistence type="predicted"/>
<dbReference type="EMBL" id="JAEMOP010000009">
    <property type="protein sequence ID" value="MBJ7316311.1"/>
    <property type="molecule type" value="Genomic_DNA"/>
</dbReference>
<dbReference type="Proteomes" id="UP000621390">
    <property type="component" value="Unassembled WGS sequence"/>
</dbReference>
<dbReference type="RefSeq" id="WP_199493959.1">
    <property type="nucleotide sequence ID" value="NZ_JAEMOO010000005.1"/>
</dbReference>
<evidence type="ECO:0000256" key="1">
    <source>
        <dbReference type="SAM" id="Phobius"/>
    </source>
</evidence>
<reference evidence="3 5" key="1">
    <citation type="submission" date="2020-09" db="EMBL/GenBank/DDBJ databases">
        <title>Draft Genomes of Bacterial Isolates from North Pond Shallow Sediments.</title>
        <authorList>
            <person name="Kiel Reese B."/>
            <person name="Mullis M."/>
            <person name="Weisend R.E."/>
        </authorList>
    </citation>
    <scope>NUCLEOTIDE SEQUENCE</scope>
    <source>
        <strain evidence="3">KJE-2</strain>
        <strain evidence="2 5">KJE-3</strain>
    </source>
</reference>
<accession>A0A8I1G8Q7</accession>
<name>A0A8I1G8Q7_9GAMM</name>
<evidence type="ECO:0000313" key="5">
    <source>
        <dbReference type="Proteomes" id="UP000655994"/>
    </source>
</evidence>
<keyword evidence="1" id="KW-0472">Membrane</keyword>
<keyword evidence="5" id="KW-1185">Reference proteome</keyword>
<feature type="transmembrane region" description="Helical" evidence="1">
    <location>
        <begin position="46"/>
        <end position="64"/>
    </location>
</feature>
<evidence type="ECO:0000313" key="3">
    <source>
        <dbReference type="EMBL" id="MBJ7316311.1"/>
    </source>
</evidence>
<evidence type="ECO:0000313" key="2">
    <source>
        <dbReference type="EMBL" id="MBJ7266172.1"/>
    </source>
</evidence>
<keyword evidence="1" id="KW-1133">Transmembrane helix</keyword>